<evidence type="ECO:0000256" key="12">
    <source>
        <dbReference type="PIRSR" id="PIRSR001400-3"/>
    </source>
</evidence>
<evidence type="ECO:0000256" key="5">
    <source>
        <dbReference type="ARBA" id="ARBA00022525"/>
    </source>
</evidence>
<evidence type="ECO:0000256" key="9">
    <source>
        <dbReference type="ARBA" id="ARBA00045763"/>
    </source>
</evidence>
<comment type="catalytic activity">
    <reaction evidence="10">
        <text>(2R)-2-phosphoglycerate = phosphoenolpyruvate + H2O</text>
        <dbReference type="Rhea" id="RHEA:10164"/>
        <dbReference type="ChEBI" id="CHEBI:15377"/>
        <dbReference type="ChEBI" id="CHEBI:58289"/>
        <dbReference type="ChEBI" id="CHEBI:58702"/>
        <dbReference type="EC" id="4.2.1.11"/>
    </reaction>
</comment>
<feature type="binding site" evidence="10 12">
    <location>
        <position position="310"/>
    </location>
    <ligand>
        <name>Mg(2+)</name>
        <dbReference type="ChEBI" id="CHEBI:18420"/>
    </ligand>
</feature>
<dbReference type="CDD" id="cd03313">
    <property type="entry name" value="enolase"/>
    <property type="match status" value="1"/>
</dbReference>
<dbReference type="Pfam" id="PF00113">
    <property type="entry name" value="Enolase_C"/>
    <property type="match status" value="1"/>
</dbReference>
<dbReference type="PATRIC" id="fig|94132.3.peg.4657"/>
<evidence type="ECO:0000256" key="6">
    <source>
        <dbReference type="ARBA" id="ARBA00022842"/>
    </source>
</evidence>
<keyword evidence="7 10" id="KW-0324">Glycolysis</keyword>
<evidence type="ECO:0000313" key="16">
    <source>
        <dbReference type="Proteomes" id="UP000070433"/>
    </source>
</evidence>
<dbReference type="SUPFAM" id="SSF54826">
    <property type="entry name" value="Enolase N-terminal domain-like"/>
    <property type="match status" value="1"/>
</dbReference>
<evidence type="ECO:0000256" key="7">
    <source>
        <dbReference type="ARBA" id="ARBA00023152"/>
    </source>
</evidence>
<dbReference type="GO" id="GO:0000287">
    <property type="term" value="F:magnesium ion binding"/>
    <property type="evidence" value="ECO:0007669"/>
    <property type="project" value="UniProtKB-UniRule"/>
</dbReference>
<feature type="binding site" evidence="10">
    <location>
        <position position="386"/>
    </location>
    <ligand>
        <name>(2R)-2-phosphoglycerate</name>
        <dbReference type="ChEBI" id="CHEBI:58289"/>
    </ligand>
</feature>
<dbReference type="InterPro" id="IPR029017">
    <property type="entry name" value="Enolase-like_N"/>
</dbReference>
<dbReference type="GO" id="GO:0000015">
    <property type="term" value="C:phosphopyruvate hydratase complex"/>
    <property type="evidence" value="ECO:0007669"/>
    <property type="project" value="InterPro"/>
</dbReference>
<comment type="function">
    <text evidence="9 10">Catalyzes the reversible conversion of 2-phosphoglycerate (2-PG) into phosphoenolpyruvate (PEP). It is essential for the degradation of carbohydrates via glycolysis.</text>
</comment>
<feature type="active site" description="Proton acceptor" evidence="10 11">
    <location>
        <position position="335"/>
    </location>
</feature>
<evidence type="ECO:0000256" key="4">
    <source>
        <dbReference type="ARBA" id="ARBA00017068"/>
    </source>
</evidence>
<evidence type="ECO:0000256" key="3">
    <source>
        <dbReference type="ARBA" id="ARBA00012058"/>
    </source>
</evidence>
<dbReference type="AlphaFoldDB" id="A0A127JYU1"/>
<dbReference type="SFLD" id="SFLDG00178">
    <property type="entry name" value="enolase"/>
    <property type="match status" value="1"/>
</dbReference>
<name>A0A127JYU1_9BURK</name>
<dbReference type="SUPFAM" id="SSF51604">
    <property type="entry name" value="Enolase C-terminal domain-like"/>
    <property type="match status" value="1"/>
</dbReference>
<evidence type="ECO:0000256" key="2">
    <source>
        <dbReference type="ARBA" id="ARBA00009604"/>
    </source>
</evidence>
<dbReference type="Gene3D" id="3.20.20.120">
    <property type="entry name" value="Enolase-like C-terminal domain"/>
    <property type="match status" value="1"/>
</dbReference>
<dbReference type="SFLD" id="SFLDF00002">
    <property type="entry name" value="enolase"/>
    <property type="match status" value="1"/>
</dbReference>
<dbReference type="InterPro" id="IPR036849">
    <property type="entry name" value="Enolase-like_C_sf"/>
</dbReference>
<evidence type="ECO:0000256" key="1">
    <source>
        <dbReference type="ARBA" id="ARBA00005031"/>
    </source>
</evidence>
<evidence type="ECO:0000259" key="13">
    <source>
        <dbReference type="SMART" id="SM01192"/>
    </source>
</evidence>
<evidence type="ECO:0000256" key="11">
    <source>
        <dbReference type="PIRSR" id="PIRSR001400-1"/>
    </source>
</evidence>
<feature type="domain" description="Enolase C-terminal TIM barrel" evidence="13">
    <location>
        <begin position="137"/>
        <end position="421"/>
    </location>
</feature>
<feature type="binding site" evidence="10">
    <location>
        <position position="364"/>
    </location>
    <ligand>
        <name>(2R)-2-phosphoglycerate</name>
        <dbReference type="ChEBI" id="CHEBI:58289"/>
    </ligand>
</feature>
<keyword evidence="6 10" id="KW-0460">Magnesium</keyword>
<keyword evidence="15" id="KW-0670">Pyruvate</keyword>
<dbReference type="RefSeq" id="WP_061503591.1">
    <property type="nucleotide sequence ID" value="NZ_CP010951.1"/>
</dbReference>
<dbReference type="SMART" id="SM01193">
    <property type="entry name" value="Enolase_N"/>
    <property type="match status" value="1"/>
</dbReference>
<feature type="active site" description="Proton donor" evidence="10 11">
    <location>
        <position position="203"/>
    </location>
</feature>
<feature type="binding site" evidence="10 12">
    <location>
        <position position="240"/>
    </location>
    <ligand>
        <name>Mg(2+)</name>
        <dbReference type="ChEBI" id="CHEBI:18420"/>
    </ligand>
</feature>
<dbReference type="SFLD" id="SFLDS00001">
    <property type="entry name" value="Enolase"/>
    <property type="match status" value="1"/>
</dbReference>
<feature type="binding site" evidence="10">
    <location>
        <position position="365"/>
    </location>
    <ligand>
        <name>(2R)-2-phosphoglycerate</name>
        <dbReference type="ChEBI" id="CHEBI:58289"/>
    </ligand>
</feature>
<dbReference type="InterPro" id="IPR020811">
    <property type="entry name" value="Enolase_N"/>
</dbReference>
<comment type="similarity">
    <text evidence="2 10">Belongs to the enolase family.</text>
</comment>
<comment type="pathway">
    <text evidence="1 10">Carbohydrate degradation; glycolysis; pyruvate from D-glyceraldehyde 3-phosphate: step 4/5.</text>
</comment>
<dbReference type="GO" id="GO:0009986">
    <property type="term" value="C:cell surface"/>
    <property type="evidence" value="ECO:0007669"/>
    <property type="project" value="UniProtKB-SubCell"/>
</dbReference>
<dbReference type="PANTHER" id="PTHR11902">
    <property type="entry name" value="ENOLASE"/>
    <property type="match status" value="1"/>
</dbReference>
<dbReference type="EMBL" id="CP010951">
    <property type="protein sequence ID" value="AMO25147.1"/>
    <property type="molecule type" value="Genomic_DNA"/>
</dbReference>
<comment type="cofactor">
    <cofactor evidence="12">
        <name>Mg(2+)</name>
        <dbReference type="ChEBI" id="CHEBI:18420"/>
    </cofactor>
    <text evidence="12">Mg(2+) is required for catalysis and for stabilizing the dimer.</text>
</comment>
<dbReference type="PIRSF" id="PIRSF001400">
    <property type="entry name" value="Enolase"/>
    <property type="match status" value="1"/>
</dbReference>
<dbReference type="SMART" id="SM01192">
    <property type="entry name" value="Enolase_C"/>
    <property type="match status" value="1"/>
</dbReference>
<accession>A0A127JYU1</accession>
<keyword evidence="10 12" id="KW-0479">Metal-binding</keyword>
<organism evidence="15 16">
    <name type="scientific">Ramlibacter tataouinensis</name>
    <dbReference type="NCBI Taxonomy" id="94132"/>
    <lineage>
        <taxon>Bacteria</taxon>
        <taxon>Pseudomonadati</taxon>
        <taxon>Pseudomonadota</taxon>
        <taxon>Betaproteobacteria</taxon>
        <taxon>Burkholderiales</taxon>
        <taxon>Comamonadaceae</taxon>
        <taxon>Ramlibacter</taxon>
    </lineage>
</organism>
<dbReference type="InterPro" id="IPR000941">
    <property type="entry name" value="Enolase"/>
</dbReference>
<evidence type="ECO:0000256" key="10">
    <source>
        <dbReference type="HAMAP-Rule" id="MF_00318"/>
    </source>
</evidence>
<dbReference type="InterPro" id="IPR020810">
    <property type="entry name" value="Enolase_C"/>
</dbReference>
<feature type="domain" description="Enolase N-terminal" evidence="14">
    <location>
        <begin position="3"/>
        <end position="132"/>
    </location>
</feature>
<dbReference type="GO" id="GO:0004634">
    <property type="term" value="F:phosphopyruvate hydratase activity"/>
    <property type="evidence" value="ECO:0007669"/>
    <property type="project" value="UniProtKB-UniRule"/>
</dbReference>
<evidence type="ECO:0000313" key="15">
    <source>
        <dbReference type="EMBL" id="AMO25147.1"/>
    </source>
</evidence>
<feature type="binding site" evidence="10">
    <location>
        <position position="335"/>
    </location>
    <ligand>
        <name>(2R)-2-phosphoglycerate</name>
        <dbReference type="ChEBI" id="CHEBI:58289"/>
    </ligand>
</feature>
<feature type="binding site" evidence="10 12">
    <location>
        <position position="283"/>
    </location>
    <ligand>
        <name>Mg(2+)</name>
        <dbReference type="ChEBI" id="CHEBI:18420"/>
    </ligand>
</feature>
<keyword evidence="10" id="KW-0963">Cytoplasm</keyword>
<dbReference type="GO" id="GO:0006096">
    <property type="term" value="P:glycolytic process"/>
    <property type="evidence" value="ECO:0007669"/>
    <property type="project" value="UniProtKB-UniRule"/>
</dbReference>
<sequence length="423" mass="45022">MRIRQVLARRIWDSRGRPTVEVEVVNEDGTRGLGLAPAGASRGTREAVELRDGGDRFKGLDVRRTVEGIAREIAPVLIGREVEDQAGIDAALIALDGTPNKARLGGNALIATSLAVLHAAAASAGLPLWRYLAPDRAVALPLPQIQIFGGGAHAGRRVDVQDFMVIANGAASFERALEMTAEVYRCAGELMAARGPLAGVADEGGWWPAFSRNEEALDTLVGAIEKAGLVPGSEVSIALDIAASEFGRGGRYRLALENRELDSDALCERLVRWTERYPIVSIEDPLAEDDEQGLAAFTRAVGHRVQVVGDDYLVTSADRVRHAASAGACNAVLIKPNQAGTVTETRAALQAARDAGYATIVSARSGETEDVAIVHLATGWNAGQLKVGSFARSERMAKWNEGIRIEQREGLPFAGPRALARMG</sequence>
<dbReference type="NCBIfam" id="TIGR01060">
    <property type="entry name" value="eno"/>
    <property type="match status" value="1"/>
</dbReference>
<keyword evidence="16" id="KW-1185">Reference proteome</keyword>
<dbReference type="OrthoDB" id="4577602at2"/>
<dbReference type="Gene3D" id="3.30.390.10">
    <property type="entry name" value="Enolase-like, N-terminal domain"/>
    <property type="match status" value="1"/>
</dbReference>
<keyword evidence="8 10" id="KW-0456">Lyase</keyword>
<proteinExistence type="inferred from homology"/>
<keyword evidence="5 10" id="KW-0964">Secreted</keyword>
<evidence type="ECO:0000256" key="8">
    <source>
        <dbReference type="ARBA" id="ARBA00023239"/>
    </source>
</evidence>
<dbReference type="EC" id="4.2.1.11" evidence="3 10"/>
<dbReference type="Proteomes" id="UP000070433">
    <property type="component" value="Chromosome"/>
</dbReference>
<dbReference type="HAMAP" id="MF_00318">
    <property type="entry name" value="Enolase"/>
    <property type="match status" value="1"/>
</dbReference>
<evidence type="ECO:0000259" key="14">
    <source>
        <dbReference type="SMART" id="SM01193"/>
    </source>
</evidence>
<gene>
    <name evidence="10" type="primary">eno</name>
    <name evidence="15" type="ORF">UC35_22860</name>
</gene>
<protein>
    <recommendedName>
        <fullName evidence="4 10">Enolase</fullName>
        <ecNumber evidence="3 10">4.2.1.11</ecNumber>
    </recommendedName>
    <alternativeName>
        <fullName evidence="10">2-phospho-D-glycerate hydro-lyase</fullName>
    </alternativeName>
    <alternativeName>
        <fullName evidence="10">2-phosphoglycerate dehydratase</fullName>
    </alternativeName>
</protein>
<reference evidence="15 16" key="1">
    <citation type="journal article" date="2014" name="Int. J. Syst. Evol. Microbiol.">
        <title>Ramlibacter solisilvae sp. nov., isolated from forest soil, and emended description of the genus Ramlibacter.</title>
        <authorList>
            <person name="Lee H.J."/>
            <person name="Lee S.H."/>
            <person name="Lee S.S."/>
            <person name="Lee J.S."/>
            <person name="Kim Y."/>
            <person name="Kim S.C."/>
            <person name="Jeon C.O."/>
        </authorList>
    </citation>
    <scope>NUCLEOTIDE SEQUENCE [LARGE SCALE GENOMIC DNA]</scope>
    <source>
        <strain evidence="15 16">5-10</strain>
    </source>
</reference>
<dbReference type="PRINTS" id="PR00148">
    <property type="entry name" value="ENOLASE"/>
</dbReference>
<dbReference type="UniPathway" id="UPA00109">
    <property type="reaction ID" value="UER00187"/>
</dbReference>
<comment type="cofactor">
    <cofactor evidence="10">
        <name>Mg(2+)</name>
        <dbReference type="ChEBI" id="CHEBI:18420"/>
    </cofactor>
    <text evidence="10">Binds a second Mg(2+) ion via substrate during catalysis.</text>
</comment>
<dbReference type="GO" id="GO:0005576">
    <property type="term" value="C:extracellular region"/>
    <property type="evidence" value="ECO:0007669"/>
    <property type="project" value="UniProtKB-SubCell"/>
</dbReference>
<dbReference type="Pfam" id="PF03952">
    <property type="entry name" value="Enolase_N"/>
    <property type="match status" value="1"/>
</dbReference>
<comment type="subcellular location">
    <subcellularLocation>
        <location evidence="10">Cytoplasm</location>
    </subcellularLocation>
    <subcellularLocation>
        <location evidence="10">Secreted</location>
    </subcellularLocation>
    <subcellularLocation>
        <location evidence="10">Cell surface</location>
    </subcellularLocation>
    <text evidence="10">Fractions of enolase are present in both the cytoplasm and on the cell surface.</text>
</comment>
<feature type="binding site" evidence="10">
    <location>
        <position position="161"/>
    </location>
    <ligand>
        <name>(2R)-2-phosphoglycerate</name>
        <dbReference type="ChEBI" id="CHEBI:58289"/>
    </ligand>
</feature>
<dbReference type="PANTHER" id="PTHR11902:SF1">
    <property type="entry name" value="ENOLASE"/>
    <property type="match status" value="1"/>
</dbReference>